<sequence length="79" mass="8563">DLVEHVRQRLRDMDAAGAAQWAVGAMQQLKTLLLDTEAQRQRACTDARIAEQAAKAAGERVAAQTRALEATTAELQACE</sequence>
<accession>A0A6A0AIX4</accession>
<reference evidence="1 2" key="1">
    <citation type="submission" date="2020-02" db="EMBL/GenBank/DDBJ databases">
        <title>Draft genome sequence of Haematococcus lacustris strain NIES-144.</title>
        <authorList>
            <person name="Morimoto D."/>
            <person name="Nakagawa S."/>
            <person name="Yoshida T."/>
            <person name="Sawayama S."/>
        </authorList>
    </citation>
    <scope>NUCLEOTIDE SEQUENCE [LARGE SCALE GENOMIC DNA]</scope>
    <source>
        <strain evidence="1 2">NIES-144</strain>
    </source>
</reference>
<protein>
    <submittedName>
        <fullName evidence="1">Uncharacterized protein</fullName>
    </submittedName>
</protein>
<dbReference type="AlphaFoldDB" id="A0A6A0AIX4"/>
<gene>
    <name evidence="1" type="ORF">HaLaN_31950</name>
</gene>
<keyword evidence="2" id="KW-1185">Reference proteome</keyword>
<evidence type="ECO:0000313" key="2">
    <source>
        <dbReference type="Proteomes" id="UP000485058"/>
    </source>
</evidence>
<dbReference type="Proteomes" id="UP000485058">
    <property type="component" value="Unassembled WGS sequence"/>
</dbReference>
<proteinExistence type="predicted"/>
<feature type="non-terminal residue" evidence="1">
    <location>
        <position position="1"/>
    </location>
</feature>
<feature type="non-terminal residue" evidence="1">
    <location>
        <position position="79"/>
    </location>
</feature>
<dbReference type="EMBL" id="BLLF01006982">
    <property type="protein sequence ID" value="GFH32692.1"/>
    <property type="molecule type" value="Genomic_DNA"/>
</dbReference>
<name>A0A6A0AIX4_HAELA</name>
<organism evidence="1 2">
    <name type="scientific">Haematococcus lacustris</name>
    <name type="common">Green alga</name>
    <name type="synonym">Haematococcus pluvialis</name>
    <dbReference type="NCBI Taxonomy" id="44745"/>
    <lineage>
        <taxon>Eukaryota</taxon>
        <taxon>Viridiplantae</taxon>
        <taxon>Chlorophyta</taxon>
        <taxon>core chlorophytes</taxon>
        <taxon>Chlorophyceae</taxon>
        <taxon>CS clade</taxon>
        <taxon>Chlamydomonadales</taxon>
        <taxon>Haematococcaceae</taxon>
        <taxon>Haematococcus</taxon>
    </lineage>
</organism>
<evidence type="ECO:0000313" key="1">
    <source>
        <dbReference type="EMBL" id="GFH32692.1"/>
    </source>
</evidence>
<comment type="caution">
    <text evidence="1">The sequence shown here is derived from an EMBL/GenBank/DDBJ whole genome shotgun (WGS) entry which is preliminary data.</text>
</comment>